<dbReference type="PROSITE" id="PS00018">
    <property type="entry name" value="EF_HAND_1"/>
    <property type="match status" value="1"/>
</dbReference>
<evidence type="ECO:0000256" key="1">
    <source>
        <dbReference type="ARBA" id="ARBA00022837"/>
    </source>
</evidence>
<keyword evidence="4" id="KW-1185">Reference proteome</keyword>
<dbReference type="Pfam" id="PF13499">
    <property type="entry name" value="EF-hand_7"/>
    <property type="match status" value="1"/>
</dbReference>
<dbReference type="Gene3D" id="1.10.238.10">
    <property type="entry name" value="EF-hand"/>
    <property type="match status" value="1"/>
</dbReference>
<dbReference type="Proteomes" id="UP001642484">
    <property type="component" value="Unassembled WGS sequence"/>
</dbReference>
<comment type="caution">
    <text evidence="3">The sequence shown here is derived from an EMBL/GenBank/DDBJ whole genome shotgun (WGS) entry which is preliminary data.</text>
</comment>
<accession>A0ABP0IAS6</accession>
<feature type="domain" description="EF-hand" evidence="2">
    <location>
        <begin position="72"/>
        <end position="107"/>
    </location>
</feature>
<name>A0ABP0IAS6_9DINO</name>
<evidence type="ECO:0000313" key="4">
    <source>
        <dbReference type="Proteomes" id="UP001642484"/>
    </source>
</evidence>
<dbReference type="PROSITE" id="PS50222">
    <property type="entry name" value="EF_HAND_2"/>
    <property type="match status" value="2"/>
</dbReference>
<dbReference type="CDD" id="cd00051">
    <property type="entry name" value="EFh"/>
    <property type="match status" value="1"/>
</dbReference>
<proteinExistence type="predicted"/>
<dbReference type="InterPro" id="IPR002048">
    <property type="entry name" value="EF_hand_dom"/>
</dbReference>
<gene>
    <name evidence="3" type="ORF">CCMP2556_LOCUS5645</name>
</gene>
<feature type="domain" description="EF-hand" evidence="2">
    <location>
        <begin position="29"/>
        <end position="64"/>
    </location>
</feature>
<dbReference type="SMART" id="SM00054">
    <property type="entry name" value="EFh"/>
    <property type="match status" value="2"/>
</dbReference>
<sequence length="122" mass="13372">MSPGIFVDSAVCTRTEDEVVESFTEEQTRLCGEMKRIFTDADMDGNGFITFEEFCIQLENPWVQAFLSGLDIDITDARIVFTLLDVDGSGGLTVEEFVDGALKLKGPAKGIDMLPGSVLRDL</sequence>
<evidence type="ECO:0000313" key="3">
    <source>
        <dbReference type="EMBL" id="CAK8999413.1"/>
    </source>
</evidence>
<dbReference type="InterPro" id="IPR018247">
    <property type="entry name" value="EF_Hand_1_Ca_BS"/>
</dbReference>
<protein>
    <recommendedName>
        <fullName evidence="2">EF-hand domain-containing protein</fullName>
    </recommendedName>
</protein>
<organism evidence="3 4">
    <name type="scientific">Durusdinium trenchii</name>
    <dbReference type="NCBI Taxonomy" id="1381693"/>
    <lineage>
        <taxon>Eukaryota</taxon>
        <taxon>Sar</taxon>
        <taxon>Alveolata</taxon>
        <taxon>Dinophyceae</taxon>
        <taxon>Suessiales</taxon>
        <taxon>Symbiodiniaceae</taxon>
        <taxon>Durusdinium</taxon>
    </lineage>
</organism>
<dbReference type="InterPro" id="IPR011992">
    <property type="entry name" value="EF-hand-dom_pair"/>
</dbReference>
<evidence type="ECO:0000259" key="2">
    <source>
        <dbReference type="PROSITE" id="PS50222"/>
    </source>
</evidence>
<keyword evidence="1" id="KW-0106">Calcium</keyword>
<dbReference type="EMBL" id="CAXAMN010002381">
    <property type="protein sequence ID" value="CAK8999413.1"/>
    <property type="molecule type" value="Genomic_DNA"/>
</dbReference>
<dbReference type="SUPFAM" id="SSF47473">
    <property type="entry name" value="EF-hand"/>
    <property type="match status" value="1"/>
</dbReference>
<reference evidence="3 4" key="1">
    <citation type="submission" date="2024-02" db="EMBL/GenBank/DDBJ databases">
        <authorList>
            <person name="Chen Y."/>
            <person name="Shah S."/>
            <person name="Dougan E. K."/>
            <person name="Thang M."/>
            <person name="Chan C."/>
        </authorList>
    </citation>
    <scope>NUCLEOTIDE SEQUENCE [LARGE SCALE GENOMIC DNA]</scope>
</reference>